<evidence type="ECO:0000256" key="8">
    <source>
        <dbReference type="ARBA" id="ARBA00029586"/>
    </source>
</evidence>
<evidence type="ECO:0000256" key="4">
    <source>
        <dbReference type="ARBA" id="ARBA00022723"/>
    </source>
</evidence>
<dbReference type="InterPro" id="IPR036922">
    <property type="entry name" value="Rieske_2Fe-2S_sf"/>
</dbReference>
<dbReference type="AlphaFoldDB" id="A0A4S4FZ64"/>
<dbReference type="PROSITE" id="PS51296">
    <property type="entry name" value="RIESKE"/>
    <property type="match status" value="1"/>
</dbReference>
<dbReference type="Proteomes" id="UP000307380">
    <property type="component" value="Unassembled WGS sequence"/>
</dbReference>
<comment type="caution">
    <text evidence="13">The sequence shown here is derived from an EMBL/GenBank/DDBJ whole genome shotgun (WGS) entry which is preliminary data.</text>
</comment>
<comment type="cofactor">
    <cofactor evidence="9">
        <name>[2Fe-2S] cluster</name>
        <dbReference type="ChEBI" id="CHEBI:190135"/>
    </cofactor>
</comment>
<dbReference type="Gene3D" id="2.102.10.10">
    <property type="entry name" value="Rieske [2Fe-2S] iron-sulphur domain"/>
    <property type="match status" value="1"/>
</dbReference>
<keyword evidence="7" id="KW-1015">Disulfide bond</keyword>
<dbReference type="Pfam" id="PF00355">
    <property type="entry name" value="Rieske"/>
    <property type="match status" value="1"/>
</dbReference>
<dbReference type="CDD" id="cd03467">
    <property type="entry name" value="Rieske"/>
    <property type="match status" value="1"/>
</dbReference>
<evidence type="ECO:0000256" key="10">
    <source>
        <dbReference type="SAM" id="MobiDB-lite"/>
    </source>
</evidence>
<keyword evidence="6" id="KW-0411">Iron-sulfur</keyword>
<evidence type="ECO:0000256" key="6">
    <source>
        <dbReference type="ARBA" id="ARBA00023014"/>
    </source>
</evidence>
<sequence>MTENPITRRTVLTIGGASATAIALAACSPSGGSAPSSSASRSAAAPSTSAVPSAEASAPAGGGTEIAKLADIPVGGSIDAKLNGAPILVSQPTAGTVVAFSAICTHQGCIVAAAGKEFDCPCHNSSYDAATGEVLGGPAPKPLPKVAVSISGDAVIAS</sequence>
<evidence type="ECO:0000256" key="7">
    <source>
        <dbReference type="ARBA" id="ARBA00023157"/>
    </source>
</evidence>
<dbReference type="EMBL" id="SSSN01000003">
    <property type="protein sequence ID" value="THG35036.1"/>
    <property type="molecule type" value="Genomic_DNA"/>
</dbReference>
<proteinExistence type="predicted"/>
<evidence type="ECO:0000256" key="1">
    <source>
        <dbReference type="ARBA" id="ARBA00002494"/>
    </source>
</evidence>
<dbReference type="GO" id="GO:0051537">
    <property type="term" value="F:2 iron, 2 sulfur cluster binding"/>
    <property type="evidence" value="ECO:0007669"/>
    <property type="project" value="UniProtKB-KW"/>
</dbReference>
<keyword evidence="11" id="KW-0732">Signal</keyword>
<evidence type="ECO:0000256" key="11">
    <source>
        <dbReference type="SAM" id="SignalP"/>
    </source>
</evidence>
<dbReference type="GO" id="GO:0016020">
    <property type="term" value="C:membrane"/>
    <property type="evidence" value="ECO:0007669"/>
    <property type="project" value="InterPro"/>
</dbReference>
<dbReference type="PRINTS" id="PR00162">
    <property type="entry name" value="RIESKE"/>
</dbReference>
<evidence type="ECO:0000256" key="2">
    <source>
        <dbReference type="ARBA" id="ARBA00015816"/>
    </source>
</evidence>
<dbReference type="InterPro" id="IPR014349">
    <property type="entry name" value="Rieske_Fe-S_prot"/>
</dbReference>
<evidence type="ECO:0000313" key="14">
    <source>
        <dbReference type="Proteomes" id="UP000307380"/>
    </source>
</evidence>
<feature type="signal peptide" evidence="11">
    <location>
        <begin position="1"/>
        <end position="25"/>
    </location>
</feature>
<dbReference type="GO" id="GO:0046872">
    <property type="term" value="F:metal ion binding"/>
    <property type="evidence" value="ECO:0007669"/>
    <property type="project" value="UniProtKB-KW"/>
</dbReference>
<protein>
    <recommendedName>
        <fullName evidence="2">Cytochrome bc1 complex Rieske iron-sulfur subunit</fullName>
    </recommendedName>
    <alternativeName>
        <fullName evidence="8">Cytochrome bc1 reductase complex subunit QcrA</fullName>
    </alternativeName>
</protein>
<feature type="region of interest" description="Disordered" evidence="10">
    <location>
        <begin position="35"/>
        <end position="61"/>
    </location>
</feature>
<evidence type="ECO:0000256" key="3">
    <source>
        <dbReference type="ARBA" id="ARBA00022714"/>
    </source>
</evidence>
<dbReference type="GO" id="GO:0004497">
    <property type="term" value="F:monooxygenase activity"/>
    <property type="evidence" value="ECO:0007669"/>
    <property type="project" value="UniProtKB-ARBA"/>
</dbReference>
<feature type="compositionally biased region" description="Low complexity" evidence="10">
    <location>
        <begin position="35"/>
        <end position="59"/>
    </location>
</feature>
<dbReference type="PANTHER" id="PTHR10134">
    <property type="entry name" value="CYTOCHROME B-C1 COMPLEX SUBUNIT RIESKE, MITOCHONDRIAL"/>
    <property type="match status" value="1"/>
</dbReference>
<dbReference type="OrthoDB" id="25106at2"/>
<dbReference type="GO" id="GO:0016705">
    <property type="term" value="F:oxidoreductase activity, acting on paired donors, with incorporation or reduction of molecular oxygen"/>
    <property type="evidence" value="ECO:0007669"/>
    <property type="project" value="UniProtKB-ARBA"/>
</dbReference>
<feature type="domain" description="Rieske" evidence="12">
    <location>
        <begin position="64"/>
        <end position="157"/>
    </location>
</feature>
<dbReference type="RefSeq" id="WP_136422043.1">
    <property type="nucleotide sequence ID" value="NZ_SSSN01000003.1"/>
</dbReference>
<evidence type="ECO:0000259" key="12">
    <source>
        <dbReference type="PROSITE" id="PS51296"/>
    </source>
</evidence>
<dbReference type="InterPro" id="IPR005805">
    <property type="entry name" value="Rieske_Fe-S_prot_C"/>
</dbReference>
<dbReference type="InterPro" id="IPR006311">
    <property type="entry name" value="TAT_signal"/>
</dbReference>
<keyword evidence="14" id="KW-1185">Reference proteome</keyword>
<comment type="function">
    <text evidence="1">Iron-sulfur subunit of the cytochrome bc1 complex, an essential component of the respiratory electron transport chain required for ATP synthesis. The bc1 complex catalyzes the oxidation of menaquinol and the reduction of cytochrome c in the respiratory chain. The bc1 complex operates through a Q-cycle mechanism that couples electron transfer to generation of the proton gradient that drives ATP synthesis.</text>
</comment>
<name>A0A4S4FZ64_9MICO</name>
<reference evidence="13 14" key="1">
    <citation type="submission" date="2019-04" db="EMBL/GenBank/DDBJ databases">
        <authorList>
            <person name="Jiang L."/>
        </authorList>
    </citation>
    <scope>NUCLEOTIDE SEQUENCE [LARGE SCALE GENOMIC DNA]</scope>
    <source>
        <strain evidence="13 14">YIM 131861</strain>
    </source>
</reference>
<evidence type="ECO:0000313" key="13">
    <source>
        <dbReference type="EMBL" id="THG35036.1"/>
    </source>
</evidence>
<evidence type="ECO:0000256" key="9">
    <source>
        <dbReference type="ARBA" id="ARBA00034078"/>
    </source>
</evidence>
<feature type="chain" id="PRO_5020920062" description="Cytochrome bc1 complex Rieske iron-sulfur subunit" evidence="11">
    <location>
        <begin position="26"/>
        <end position="158"/>
    </location>
</feature>
<organism evidence="13 14">
    <name type="scientific">Orlajensenia flava</name>
    <dbReference type="NCBI Taxonomy" id="2565934"/>
    <lineage>
        <taxon>Bacteria</taxon>
        <taxon>Bacillati</taxon>
        <taxon>Actinomycetota</taxon>
        <taxon>Actinomycetes</taxon>
        <taxon>Micrococcales</taxon>
        <taxon>Microbacteriaceae</taxon>
        <taxon>Orlajensenia</taxon>
    </lineage>
</organism>
<dbReference type="InterPro" id="IPR017941">
    <property type="entry name" value="Rieske_2Fe-2S"/>
</dbReference>
<keyword evidence="3" id="KW-0001">2Fe-2S</keyword>
<accession>A0A4S4FZ64</accession>
<dbReference type="PROSITE" id="PS51318">
    <property type="entry name" value="TAT"/>
    <property type="match status" value="1"/>
</dbReference>
<evidence type="ECO:0000256" key="5">
    <source>
        <dbReference type="ARBA" id="ARBA00023004"/>
    </source>
</evidence>
<keyword evidence="5" id="KW-0408">Iron</keyword>
<dbReference type="SUPFAM" id="SSF50022">
    <property type="entry name" value="ISP domain"/>
    <property type="match status" value="1"/>
</dbReference>
<keyword evidence="4" id="KW-0479">Metal-binding</keyword>
<gene>
    <name evidence="13" type="ORF">E6C70_02875</name>
</gene>